<dbReference type="Pfam" id="PF00271">
    <property type="entry name" value="Helicase_C"/>
    <property type="match status" value="1"/>
</dbReference>
<evidence type="ECO:0000259" key="8">
    <source>
        <dbReference type="PROSITE" id="PS51194"/>
    </source>
</evidence>
<dbReference type="InterPro" id="IPR011545">
    <property type="entry name" value="DEAD/DEAH_box_helicase_dom"/>
</dbReference>
<evidence type="ECO:0000256" key="2">
    <source>
        <dbReference type="ARBA" id="ARBA00022741"/>
    </source>
</evidence>
<feature type="compositionally biased region" description="Acidic residues" evidence="6">
    <location>
        <begin position="615"/>
        <end position="635"/>
    </location>
</feature>
<dbReference type="EMBL" id="QZBZ01000386">
    <property type="protein sequence ID" value="TIA30044.1"/>
    <property type="molecule type" value="Genomic_DNA"/>
</dbReference>
<dbReference type="InterPro" id="IPR001650">
    <property type="entry name" value="Helicase_C-like"/>
</dbReference>
<organism evidence="9 10">
    <name type="scientific">Aureobasidium pullulans</name>
    <name type="common">Black yeast</name>
    <name type="synonym">Pullularia pullulans</name>
    <dbReference type="NCBI Taxonomy" id="5580"/>
    <lineage>
        <taxon>Eukaryota</taxon>
        <taxon>Fungi</taxon>
        <taxon>Dikarya</taxon>
        <taxon>Ascomycota</taxon>
        <taxon>Pezizomycotina</taxon>
        <taxon>Dothideomycetes</taxon>
        <taxon>Dothideomycetidae</taxon>
        <taxon>Dothideales</taxon>
        <taxon>Saccotheciaceae</taxon>
        <taxon>Aureobasidium</taxon>
    </lineage>
</organism>
<feature type="domain" description="Helicase ATP-binding" evidence="7">
    <location>
        <begin position="833"/>
        <end position="998"/>
    </location>
</feature>
<reference evidence="9 10" key="1">
    <citation type="submission" date="2018-10" db="EMBL/GenBank/DDBJ databases">
        <title>Fifty Aureobasidium pullulans genomes reveal a recombining polyextremotolerant generalist.</title>
        <authorList>
            <person name="Gostincar C."/>
            <person name="Turk M."/>
            <person name="Zajc J."/>
            <person name="Gunde-Cimerman N."/>
        </authorList>
    </citation>
    <scope>NUCLEOTIDE SEQUENCE [LARGE SCALE GENOMIC DNA]</scope>
    <source>
        <strain evidence="9 10">EXF-1645</strain>
    </source>
</reference>
<dbReference type="GO" id="GO:0000724">
    <property type="term" value="P:double-strand break repair via homologous recombination"/>
    <property type="evidence" value="ECO:0007669"/>
    <property type="project" value="TreeGrafter"/>
</dbReference>
<feature type="compositionally biased region" description="Acidic residues" evidence="6">
    <location>
        <begin position="1262"/>
        <end position="1285"/>
    </location>
</feature>
<feature type="compositionally biased region" description="Low complexity" evidence="6">
    <location>
        <begin position="1379"/>
        <end position="1389"/>
    </location>
</feature>
<evidence type="ECO:0000256" key="6">
    <source>
        <dbReference type="SAM" id="MobiDB-lite"/>
    </source>
</evidence>
<comment type="catalytic activity">
    <reaction evidence="4">
        <text>Couples ATP hydrolysis with the unwinding of duplex DNA by translocating in the 3'-5' direction.</text>
        <dbReference type="EC" id="5.6.2.4"/>
    </reaction>
</comment>
<dbReference type="GO" id="GO:0005524">
    <property type="term" value="F:ATP binding"/>
    <property type="evidence" value="ECO:0007669"/>
    <property type="project" value="UniProtKB-KW"/>
</dbReference>
<feature type="domain" description="Helicase C-terminal" evidence="8">
    <location>
        <begin position="1014"/>
        <end position="1180"/>
    </location>
</feature>
<keyword evidence="3" id="KW-0067">ATP-binding</keyword>
<feature type="region of interest" description="Disordered" evidence="6">
    <location>
        <begin position="589"/>
        <end position="654"/>
    </location>
</feature>
<dbReference type="GO" id="GO:0005694">
    <property type="term" value="C:chromosome"/>
    <property type="evidence" value="ECO:0007669"/>
    <property type="project" value="TreeGrafter"/>
</dbReference>
<dbReference type="InterPro" id="IPR014001">
    <property type="entry name" value="Helicase_ATP-bd"/>
</dbReference>
<comment type="caution">
    <text evidence="9">The sequence shown here is derived from an EMBL/GenBank/DDBJ whole genome shotgun (WGS) entry which is preliminary data.</text>
</comment>
<evidence type="ECO:0000259" key="7">
    <source>
        <dbReference type="PROSITE" id="PS51192"/>
    </source>
</evidence>
<proteinExistence type="inferred from homology"/>
<dbReference type="Pfam" id="PF00270">
    <property type="entry name" value="DEAD"/>
    <property type="match status" value="1"/>
</dbReference>
<dbReference type="Gene3D" id="3.40.50.300">
    <property type="entry name" value="P-loop containing nucleotide triphosphate hydrolases"/>
    <property type="match status" value="2"/>
</dbReference>
<evidence type="ECO:0000256" key="4">
    <source>
        <dbReference type="ARBA" id="ARBA00034617"/>
    </source>
</evidence>
<feature type="compositionally biased region" description="Polar residues" evidence="6">
    <location>
        <begin position="369"/>
        <end position="379"/>
    </location>
</feature>
<dbReference type="PANTHER" id="PTHR13710">
    <property type="entry name" value="DNA HELICASE RECQ FAMILY MEMBER"/>
    <property type="match status" value="1"/>
</dbReference>
<evidence type="ECO:0000256" key="3">
    <source>
        <dbReference type="ARBA" id="ARBA00022840"/>
    </source>
</evidence>
<feature type="region of interest" description="Disordered" evidence="6">
    <location>
        <begin position="1210"/>
        <end position="1389"/>
    </location>
</feature>
<dbReference type="InterPro" id="IPR027417">
    <property type="entry name" value="P-loop_NTPase"/>
</dbReference>
<evidence type="ECO:0000256" key="1">
    <source>
        <dbReference type="ARBA" id="ARBA00005446"/>
    </source>
</evidence>
<dbReference type="GO" id="GO:0009378">
    <property type="term" value="F:four-way junction helicase activity"/>
    <property type="evidence" value="ECO:0007669"/>
    <property type="project" value="TreeGrafter"/>
</dbReference>
<feature type="region of interest" description="Disordered" evidence="6">
    <location>
        <begin position="1423"/>
        <end position="1442"/>
    </location>
</feature>
<feature type="region of interest" description="Disordered" evidence="6">
    <location>
        <begin position="363"/>
        <end position="386"/>
    </location>
</feature>
<accession>A0A4T0BDU1</accession>
<dbReference type="PROSITE" id="PS51192">
    <property type="entry name" value="HELICASE_ATP_BIND_1"/>
    <property type="match status" value="1"/>
</dbReference>
<feature type="compositionally biased region" description="Basic and acidic residues" evidence="6">
    <location>
        <begin position="593"/>
        <end position="614"/>
    </location>
</feature>
<name>A0A4T0BDU1_AURPU</name>
<dbReference type="CDD" id="cd17920">
    <property type="entry name" value="DEXHc_RecQ"/>
    <property type="match status" value="1"/>
</dbReference>
<dbReference type="SMART" id="SM00487">
    <property type="entry name" value="DEXDc"/>
    <property type="match status" value="1"/>
</dbReference>
<comment type="similarity">
    <text evidence="1">Belongs to the helicase family. RecQ subfamily.</text>
</comment>
<dbReference type="EC" id="5.6.2.4" evidence="5"/>
<evidence type="ECO:0000256" key="5">
    <source>
        <dbReference type="ARBA" id="ARBA00034808"/>
    </source>
</evidence>
<feature type="region of interest" description="Disordered" evidence="6">
    <location>
        <begin position="701"/>
        <end position="727"/>
    </location>
</feature>
<keyword evidence="2" id="KW-0547">Nucleotide-binding</keyword>
<dbReference type="PROSITE" id="PS51194">
    <property type="entry name" value="HELICASE_CTER"/>
    <property type="match status" value="1"/>
</dbReference>
<protein>
    <recommendedName>
        <fullName evidence="5">DNA 3'-5' helicase</fullName>
        <ecNumber evidence="5">5.6.2.4</ecNumber>
    </recommendedName>
</protein>
<feature type="compositionally biased region" description="Low complexity" evidence="6">
    <location>
        <begin position="1235"/>
        <end position="1247"/>
    </location>
</feature>
<evidence type="ECO:0000313" key="9">
    <source>
        <dbReference type="EMBL" id="TIA30044.1"/>
    </source>
</evidence>
<evidence type="ECO:0000313" key="10">
    <source>
        <dbReference type="Proteomes" id="UP000308724"/>
    </source>
</evidence>
<dbReference type="SUPFAM" id="SSF52540">
    <property type="entry name" value="P-loop containing nucleoside triphosphate hydrolases"/>
    <property type="match status" value="1"/>
</dbReference>
<dbReference type="GO" id="GO:0003676">
    <property type="term" value="F:nucleic acid binding"/>
    <property type="evidence" value="ECO:0007669"/>
    <property type="project" value="InterPro"/>
</dbReference>
<dbReference type="GO" id="GO:0005737">
    <property type="term" value="C:cytoplasm"/>
    <property type="evidence" value="ECO:0007669"/>
    <property type="project" value="TreeGrafter"/>
</dbReference>
<dbReference type="PANTHER" id="PTHR13710:SF154">
    <property type="entry name" value="RECQ HELICASE, PUTATIVE (AFU_ORTHOLOGUE AFUA_6G14720)-RELATED"/>
    <property type="match status" value="1"/>
</dbReference>
<sequence length="1442" mass="164162">MQAKLAAEAEERAAHRDTIQDDDSRFVTNTFVRALNCATILHGQDRERMIMDRTPIEARSRHQSRQPRPRYEDEHLPDSDFGLERACAGTKRLIRRSLQCCKQHIVGRAALFLINQKHSGGTGPEKKFESNHSVKTVRKYKAQTDALLFLKRLCRNQVSEDTPANTQQEDIAKQIEHACMAFWLAMLDHDIGDSEHTNGIISALMVLAIDERNKGWKPATLYTPILSAVITVSRSMVVYKAYDNRNAIVKRLMRAELMSEAQARQAAPSIFDQVQEMSNKFMMLADKDHKPTPMDWMLHIRTLGMRIRYTTNAPGTVEWQGNEITIGQASFRLADLRSTVQGLYNSTRIQLFQKVIMLDVDDHGRPRSGSGSQNTTTLPELNMDDIKDNPSDTWSDKFNFLEYAINKWSVDGKNWLLDRVMEDDKLIKQFVHTTDASPASEDDSSNTAIPWNEAGISKYFKAVEKFKEQLFVLVHLTAGAPARGTESVTVAYENGVDDRGYRGVFVDNGLVSFVTSYNKTGVKVIHRYVPREVSELVVYYLWLVQPFVRALQKMVFDQKEYRAFIWEPKPEEQWRDQEDEDWDEIEAEEERADAELHTDDASDDRDHDSDNPDDHDTDSDDDSEGFVEEGESAEDDTPRKPAFTPSNPDGVYSTDRCRRLLQEVTRHGMGARIGLAAWREVYPAIHRQLAEDDSIRRTLDTAFGSSKEKRKDQAAQAEEANTEEAVRANQAGHSLGIEDSMYGRMTRESPLITMREKDAFRKVSIDWHRIVGFQPVQTEGRNTAKSSAHMEQQAEADKFQRWRAFQQTDMLDAFKRMMGPDAEFRGVQFAILRALKQGHKNVLGIMPTGGGKSLTFMLPARCSPGGVTIVVVPLTALEGDMVRRCKESDIKCAVWDAGRPPEWASIVFVTPEAAVGQAFKRFMQQKKSTGQLDRLVIDECHVVLDSRRKTAEKDEWRPEILELYKTVEQSVQTLFLTATLPPQNELEFYDKMGINKHEIVKFRDSTTRKEIKYQVVDYEKDEEEEALQRMVDDKKRQYPGKQIVVYCSKIQDGQRYAKTLGCQLFHREMGTEAEKREVVRRLTTGQQDVFVATNALGLGIDAPTIRVVIHMGVRRSMRDFVQESGRAGRDRQWSESIMMRWKRTQSDGRIGRDRMWGVEEAMKTFVEGECCRRVAIDKEMDGNSERMACEVDEQRCDVCTGKPRGTRRRRRRIAVGYGMSEEEDCQSPSSRSTESGFLDSGLGLSSSAYRASTRMWHGSQEEGGEEEGEEEEENATEDEEQDENIDPNPPSEIQIPRMSNKRHKSQQAEWTAAHPGTTPSRPPVTEVHNSSTVQGHAARGFITPQMRQEAWETRPGFSSSSPMVIPSSPPPVPTPPVRNPVQNPVQNPARQPAPMAVMYAPQAQTEAALRYEFQALQDKAEMVKRGKMQREDDNIRRMENGT</sequence>
<dbReference type="SMART" id="SM00490">
    <property type="entry name" value="HELICc"/>
    <property type="match status" value="1"/>
</dbReference>
<gene>
    <name evidence="9" type="ORF">D6C78_09843</name>
</gene>
<feature type="compositionally biased region" description="Pro residues" evidence="6">
    <location>
        <begin position="1367"/>
        <end position="1378"/>
    </location>
</feature>
<dbReference type="GO" id="GO:0043138">
    <property type="term" value="F:3'-5' DNA helicase activity"/>
    <property type="evidence" value="ECO:0007669"/>
    <property type="project" value="UniProtKB-EC"/>
</dbReference>
<feature type="region of interest" description="Disordered" evidence="6">
    <location>
        <begin position="55"/>
        <end position="77"/>
    </location>
</feature>
<dbReference type="Proteomes" id="UP000308724">
    <property type="component" value="Unassembled WGS sequence"/>
</dbReference>